<dbReference type="Proteomes" id="UP000007721">
    <property type="component" value="Chromosome"/>
</dbReference>
<evidence type="ECO:0000313" key="2">
    <source>
        <dbReference type="EMBL" id="ACM22094.1"/>
    </source>
</evidence>
<gene>
    <name evidence="2" type="ordered locus">Geob_3756</name>
</gene>
<sequence length="337" mass="37958">MITTFRTLFTVAISHGYYLKSCNDIDFVLLGDTRELLRNARVLSRVKNGVLYFLHEVDAGNNPLFSLAGATVRFRLVLLNPYFMNFTNVNVSPKRVLYYRNGSLPERFESAREVTVTRDLLSHSVVSEVRPLSLVLRDDSGHILAEEMAANAEFREARFTLNGYSGRHFMVDEGAPGSETTTWYYRDAEMLQAGGLAIVEVAIDDSFYQSKDAPIQLNIPFERKEEFLEYYVVAKGYSEEELDQVKVEEKAQGNGNNGDSKTSFERVRPEEMPPGYKGLGGMEARVALFRSEKPIPRAEAGTRKMQLLRNDETLIKSLPLPAADKPDGKIVIHISKG</sequence>
<dbReference type="HOGENOM" id="CLU_836062_0_0_7"/>
<proteinExistence type="predicted"/>
<protein>
    <submittedName>
        <fullName evidence="2">Uncharacterized protein</fullName>
    </submittedName>
</protein>
<evidence type="ECO:0000313" key="3">
    <source>
        <dbReference type="Proteomes" id="UP000007721"/>
    </source>
</evidence>
<keyword evidence="3" id="KW-1185">Reference proteome</keyword>
<evidence type="ECO:0000256" key="1">
    <source>
        <dbReference type="SAM" id="MobiDB-lite"/>
    </source>
</evidence>
<dbReference type="STRING" id="316067.Geob_3756"/>
<feature type="compositionally biased region" description="Basic and acidic residues" evidence="1">
    <location>
        <begin position="262"/>
        <end position="271"/>
    </location>
</feature>
<dbReference type="EMBL" id="CP001390">
    <property type="protein sequence ID" value="ACM22094.1"/>
    <property type="molecule type" value="Genomic_DNA"/>
</dbReference>
<dbReference type="OrthoDB" id="5510403at2"/>
<dbReference type="RefSeq" id="WP_012648820.1">
    <property type="nucleotide sequence ID" value="NC_011979.1"/>
</dbReference>
<reference evidence="2 3" key="1">
    <citation type="submission" date="2009-01" db="EMBL/GenBank/DDBJ databases">
        <title>Complete sequence of Geobacter sp. FRC-32.</title>
        <authorList>
            <consortium name="US DOE Joint Genome Institute"/>
            <person name="Lucas S."/>
            <person name="Copeland A."/>
            <person name="Lapidus A."/>
            <person name="Glavina del Rio T."/>
            <person name="Dalin E."/>
            <person name="Tice H."/>
            <person name="Bruce D."/>
            <person name="Goodwin L."/>
            <person name="Pitluck S."/>
            <person name="Saunders E."/>
            <person name="Brettin T."/>
            <person name="Detter J.C."/>
            <person name="Han C."/>
            <person name="Larimer F."/>
            <person name="Land M."/>
            <person name="Hauser L."/>
            <person name="Kyrpides N."/>
            <person name="Ovchinnikova G."/>
            <person name="Kostka J."/>
            <person name="Richardson P."/>
        </authorList>
    </citation>
    <scope>NUCLEOTIDE SEQUENCE [LARGE SCALE GENOMIC DNA]</scope>
    <source>
        <strain evidence="3">DSM 22248 / JCM 15807 / FRC-32</strain>
    </source>
</reference>
<dbReference type="KEGG" id="geo:Geob_3756"/>
<accession>B9M7I8</accession>
<dbReference type="eggNOG" id="ENOG502ZCGF">
    <property type="taxonomic scope" value="Bacteria"/>
</dbReference>
<dbReference type="AlphaFoldDB" id="B9M7I8"/>
<organism evidence="2 3">
    <name type="scientific">Geotalea daltonii (strain DSM 22248 / JCM 15807 / FRC-32)</name>
    <name type="common">Geobacter daltonii</name>
    <dbReference type="NCBI Taxonomy" id="316067"/>
    <lineage>
        <taxon>Bacteria</taxon>
        <taxon>Pseudomonadati</taxon>
        <taxon>Thermodesulfobacteriota</taxon>
        <taxon>Desulfuromonadia</taxon>
        <taxon>Geobacterales</taxon>
        <taxon>Geobacteraceae</taxon>
        <taxon>Geotalea</taxon>
    </lineage>
</organism>
<name>B9M7I8_GEODF</name>
<feature type="region of interest" description="Disordered" evidence="1">
    <location>
        <begin position="249"/>
        <end position="276"/>
    </location>
</feature>